<evidence type="ECO:0000256" key="1">
    <source>
        <dbReference type="SAM" id="MobiDB-lite"/>
    </source>
</evidence>
<dbReference type="EMBL" id="JARBHB010000008">
    <property type="protein sequence ID" value="KAJ8877530.1"/>
    <property type="molecule type" value="Genomic_DNA"/>
</dbReference>
<reference evidence="2 3" key="1">
    <citation type="submission" date="2023-02" db="EMBL/GenBank/DDBJ databases">
        <title>LHISI_Scaffold_Assembly.</title>
        <authorList>
            <person name="Stuart O.P."/>
            <person name="Cleave R."/>
            <person name="Magrath M.J.L."/>
            <person name="Mikheyev A.S."/>
        </authorList>
    </citation>
    <scope>NUCLEOTIDE SEQUENCE [LARGE SCALE GENOMIC DNA]</scope>
    <source>
        <strain evidence="2">Daus_M_001</strain>
        <tissue evidence="2">Leg muscle</tissue>
    </source>
</reference>
<keyword evidence="3" id="KW-1185">Reference proteome</keyword>
<organism evidence="2 3">
    <name type="scientific">Dryococelus australis</name>
    <dbReference type="NCBI Taxonomy" id="614101"/>
    <lineage>
        <taxon>Eukaryota</taxon>
        <taxon>Metazoa</taxon>
        <taxon>Ecdysozoa</taxon>
        <taxon>Arthropoda</taxon>
        <taxon>Hexapoda</taxon>
        <taxon>Insecta</taxon>
        <taxon>Pterygota</taxon>
        <taxon>Neoptera</taxon>
        <taxon>Polyneoptera</taxon>
        <taxon>Phasmatodea</taxon>
        <taxon>Verophasmatodea</taxon>
        <taxon>Anareolatae</taxon>
        <taxon>Phasmatidae</taxon>
        <taxon>Eurycanthinae</taxon>
        <taxon>Dryococelus</taxon>
    </lineage>
</organism>
<feature type="region of interest" description="Disordered" evidence="1">
    <location>
        <begin position="448"/>
        <end position="468"/>
    </location>
</feature>
<comment type="caution">
    <text evidence="2">The sequence shown here is derived from an EMBL/GenBank/DDBJ whole genome shotgun (WGS) entry which is preliminary data.</text>
</comment>
<evidence type="ECO:0000313" key="3">
    <source>
        <dbReference type="Proteomes" id="UP001159363"/>
    </source>
</evidence>
<protein>
    <submittedName>
        <fullName evidence="2">Uncharacterized protein</fullName>
    </submittedName>
</protein>
<dbReference type="Proteomes" id="UP001159363">
    <property type="component" value="Chromosome 7"/>
</dbReference>
<feature type="compositionally biased region" description="Polar residues" evidence="1">
    <location>
        <begin position="354"/>
        <end position="371"/>
    </location>
</feature>
<sequence length="521" mass="58469">MQHTEVNCAQITNRPGYPQPLEVQVTMMRPVSEPVIYEGVNGNPFEKARCDRAKVNSRDRSERGKLYAHSRKGDIGQPYTHAYAPKQLLISDRDFKPSISAVRNELHLDLLSSSEVEWCNSFLCRSQIRSRIEFRTTMVQPGISNSRPLLRTSKRDRNNSMQKLSPKWLKRYQPEWRILRTRYYSELDEVDRSRWLRTTNLRVQTLNCFSAYTSIVRKHPVVGTLVRGRTLANANGVSSELTDTILTFSDPSQTFLPLAATRLISFLFGSQDLDVNSRPNLFTHSLTHSSIVRNSVTHSLINSNSNSIQLPVRRHAAISIVFPVGTLSVTDTRPPPSHNRLCPLRSFAPGGSRSAAQASDTTFRTGSSPPTKVNLVQSPVWPPDFRKWESCRAMPLVGGFPRGSPISTAPSLRRCSIFTSIILIGSKDLAVKSRPNLFTHVGRGGRLAKGDRGKGKGAVVERSQNTVGSRRKPRVELLNYFQPASKPAAFQNRSLETDQVAKSRKGDRNMACSKEYPSFHL</sequence>
<gene>
    <name evidence="2" type="ORF">PR048_021985</name>
</gene>
<evidence type="ECO:0000313" key="2">
    <source>
        <dbReference type="EMBL" id="KAJ8877530.1"/>
    </source>
</evidence>
<proteinExistence type="predicted"/>
<name>A0ABQ9GZR1_9NEOP</name>
<accession>A0ABQ9GZR1</accession>
<feature type="region of interest" description="Disordered" evidence="1">
    <location>
        <begin position="348"/>
        <end position="371"/>
    </location>
</feature>